<name>A0ABU7V1E2_9GAMM</name>
<dbReference type="Proteomes" id="UP001356170">
    <property type="component" value="Unassembled WGS sequence"/>
</dbReference>
<proteinExistence type="predicted"/>
<comment type="caution">
    <text evidence="6">The sequence shown here is derived from an EMBL/GenBank/DDBJ whole genome shotgun (WGS) entry which is preliminary data.</text>
</comment>
<keyword evidence="1" id="KW-0001">2Fe-2S</keyword>
<accession>A0ABU7V1E2</accession>
<protein>
    <submittedName>
        <fullName evidence="6">Non-heme iron oxygenase ferredoxin subunit</fullName>
    </submittedName>
</protein>
<gene>
    <name evidence="6" type="ORF">V3390_10150</name>
</gene>
<dbReference type="PANTHER" id="PTHR21496:SF23">
    <property type="entry name" value="3-PHENYLPROPIONATE_CINNAMIC ACID DIOXYGENASE FERREDOXIN SUBUNIT"/>
    <property type="match status" value="1"/>
</dbReference>
<dbReference type="SUPFAM" id="SSF50022">
    <property type="entry name" value="ISP domain"/>
    <property type="match status" value="1"/>
</dbReference>
<evidence type="ECO:0000313" key="7">
    <source>
        <dbReference type="Proteomes" id="UP001356170"/>
    </source>
</evidence>
<evidence type="ECO:0000256" key="2">
    <source>
        <dbReference type="ARBA" id="ARBA00022723"/>
    </source>
</evidence>
<evidence type="ECO:0000256" key="3">
    <source>
        <dbReference type="ARBA" id="ARBA00023004"/>
    </source>
</evidence>
<keyword evidence="4" id="KW-0411">Iron-sulfur</keyword>
<dbReference type="CDD" id="cd03528">
    <property type="entry name" value="Rieske_RO_ferredoxin"/>
    <property type="match status" value="1"/>
</dbReference>
<dbReference type="InterPro" id="IPR036922">
    <property type="entry name" value="Rieske_2Fe-2S_sf"/>
</dbReference>
<keyword evidence="7" id="KW-1185">Reference proteome</keyword>
<reference evidence="6 7" key="1">
    <citation type="submission" date="2024-01" db="EMBL/GenBank/DDBJ databases">
        <title>Novel species of the genus Luteimonas isolated from rivers.</title>
        <authorList>
            <person name="Lu H."/>
        </authorList>
    </citation>
    <scope>NUCLEOTIDE SEQUENCE [LARGE SCALE GENOMIC DNA]</scope>
    <source>
        <strain evidence="6 7">FXH3W</strain>
    </source>
</reference>
<dbReference type="Gene3D" id="2.102.10.10">
    <property type="entry name" value="Rieske [2Fe-2S] iron-sulphur domain"/>
    <property type="match status" value="1"/>
</dbReference>
<sequence length="107" mass="12060">MTDNWTFVCPTSQLLPGEQTVVWEGDTPILVINWDGEFYALEDLCSHEEFELSAGKFNPETGTIECVLHGAQFDLRDGNPTCPPAYEPVRKFPVRTDETGVWVQVVQ</sequence>
<dbReference type="PANTHER" id="PTHR21496">
    <property type="entry name" value="FERREDOXIN-RELATED"/>
    <property type="match status" value="1"/>
</dbReference>
<organism evidence="6 7">
    <name type="scientific">Aquilutibacter rugosus</name>
    <dbReference type="NCBI Taxonomy" id="3115820"/>
    <lineage>
        <taxon>Bacteria</taxon>
        <taxon>Pseudomonadati</taxon>
        <taxon>Pseudomonadota</taxon>
        <taxon>Gammaproteobacteria</taxon>
        <taxon>Lysobacterales</taxon>
        <taxon>Lysobacteraceae</taxon>
        <taxon>Aquilutibacter</taxon>
    </lineage>
</organism>
<keyword evidence="3" id="KW-0408">Iron</keyword>
<keyword evidence="2" id="KW-0479">Metal-binding</keyword>
<dbReference type="EMBL" id="JAZHBO010000002">
    <property type="protein sequence ID" value="MEF2156572.1"/>
    <property type="molecule type" value="Genomic_DNA"/>
</dbReference>
<dbReference type="Pfam" id="PF00355">
    <property type="entry name" value="Rieske"/>
    <property type="match status" value="1"/>
</dbReference>
<dbReference type="RefSeq" id="WP_331690400.1">
    <property type="nucleotide sequence ID" value="NZ_JAZHBN010000013.1"/>
</dbReference>
<evidence type="ECO:0000259" key="5">
    <source>
        <dbReference type="PROSITE" id="PS51296"/>
    </source>
</evidence>
<dbReference type="InterPro" id="IPR017941">
    <property type="entry name" value="Rieske_2Fe-2S"/>
</dbReference>
<evidence type="ECO:0000256" key="4">
    <source>
        <dbReference type="ARBA" id="ARBA00023014"/>
    </source>
</evidence>
<evidence type="ECO:0000256" key="1">
    <source>
        <dbReference type="ARBA" id="ARBA00022714"/>
    </source>
</evidence>
<feature type="domain" description="Rieske" evidence="5">
    <location>
        <begin position="6"/>
        <end position="103"/>
    </location>
</feature>
<dbReference type="PROSITE" id="PS51296">
    <property type="entry name" value="RIESKE"/>
    <property type="match status" value="1"/>
</dbReference>
<evidence type="ECO:0000313" key="6">
    <source>
        <dbReference type="EMBL" id="MEF2156572.1"/>
    </source>
</evidence>